<sequence length="100" mass="11456">MPFRPENSNAANVSEKILIRSKCRLLEHAILKHAYLRACTSLAWRQKQQYYRDVRSTSKIADDLDTCDVTMTLGNLFVTIVIVVSRNLVQFVSSRSLRLA</sequence>
<evidence type="ECO:0000313" key="1">
    <source>
        <dbReference type="EMBL" id="CAH2230627.1"/>
    </source>
</evidence>
<dbReference type="EMBL" id="CAKXAJ010024819">
    <property type="protein sequence ID" value="CAH2230627.1"/>
    <property type="molecule type" value="Genomic_DNA"/>
</dbReference>
<reference evidence="1" key="1">
    <citation type="submission" date="2022-03" db="EMBL/GenBank/DDBJ databases">
        <authorList>
            <person name="Lindestad O."/>
        </authorList>
    </citation>
    <scope>NUCLEOTIDE SEQUENCE</scope>
</reference>
<gene>
    <name evidence="1" type="primary">jg19533</name>
    <name evidence="1" type="ORF">PAEG_LOCUS9817</name>
</gene>
<organism evidence="1 2">
    <name type="scientific">Pararge aegeria aegeria</name>
    <dbReference type="NCBI Taxonomy" id="348720"/>
    <lineage>
        <taxon>Eukaryota</taxon>
        <taxon>Metazoa</taxon>
        <taxon>Ecdysozoa</taxon>
        <taxon>Arthropoda</taxon>
        <taxon>Hexapoda</taxon>
        <taxon>Insecta</taxon>
        <taxon>Pterygota</taxon>
        <taxon>Neoptera</taxon>
        <taxon>Endopterygota</taxon>
        <taxon>Lepidoptera</taxon>
        <taxon>Glossata</taxon>
        <taxon>Ditrysia</taxon>
        <taxon>Papilionoidea</taxon>
        <taxon>Nymphalidae</taxon>
        <taxon>Satyrinae</taxon>
        <taxon>Satyrini</taxon>
        <taxon>Parargina</taxon>
        <taxon>Pararge</taxon>
    </lineage>
</organism>
<dbReference type="AlphaFoldDB" id="A0A8S4R3R7"/>
<protein>
    <submittedName>
        <fullName evidence="1">Jg19533 protein</fullName>
    </submittedName>
</protein>
<dbReference type="Proteomes" id="UP000838756">
    <property type="component" value="Unassembled WGS sequence"/>
</dbReference>
<proteinExistence type="predicted"/>
<comment type="caution">
    <text evidence="1">The sequence shown here is derived from an EMBL/GenBank/DDBJ whole genome shotgun (WGS) entry which is preliminary data.</text>
</comment>
<name>A0A8S4R3R7_9NEOP</name>
<evidence type="ECO:0000313" key="2">
    <source>
        <dbReference type="Proteomes" id="UP000838756"/>
    </source>
</evidence>
<accession>A0A8S4R3R7</accession>
<keyword evidence="2" id="KW-1185">Reference proteome</keyword>